<dbReference type="PANTHER" id="PTHR12905">
    <property type="entry name" value="METALLOPHOSPHOESTERASE"/>
    <property type="match status" value="1"/>
</dbReference>
<dbReference type="Pfam" id="PF00149">
    <property type="entry name" value="Metallophos"/>
    <property type="match status" value="1"/>
</dbReference>
<dbReference type="OrthoDB" id="332939at2"/>
<protein>
    <submittedName>
        <fullName evidence="2">Predicted phosphoesterase</fullName>
    </submittedName>
</protein>
<dbReference type="SUPFAM" id="SSF56300">
    <property type="entry name" value="Metallo-dependent phosphatases"/>
    <property type="match status" value="1"/>
</dbReference>
<dbReference type="InterPro" id="IPR004843">
    <property type="entry name" value="Calcineurin-like_PHP"/>
</dbReference>
<sequence length="207" mass="23963">MKLVCIGDTHNKHQEINIPNGDVLIHVGDFTEAGTKHETLDFLEWFSERPHKHKIFIAGNHDFFMEKSGLSEFPELPPDVFYLEDEGVEIEGVKFWGSPVTPGNGTWAFNRKRGKQIRSHWNKIPGDTQVLITHTPPYSIKDRLSNKRHIGCEELFKRVKQLQLPLHIFGHIHNNYGKTRISPTTYINASSLDDQYRFHHSPIIFEV</sequence>
<accession>A0A1I4XMW3</accession>
<dbReference type="CDD" id="cd07379">
    <property type="entry name" value="MPP_239FB"/>
    <property type="match status" value="1"/>
</dbReference>
<dbReference type="AlphaFoldDB" id="A0A1I4XMW3"/>
<dbReference type="GO" id="GO:0016787">
    <property type="term" value="F:hydrolase activity"/>
    <property type="evidence" value="ECO:0007669"/>
    <property type="project" value="InterPro"/>
</dbReference>
<dbReference type="STRING" id="287099.SAMN05660413_00141"/>
<organism evidence="2 3">
    <name type="scientific">Salegentibacter flavus</name>
    <dbReference type="NCBI Taxonomy" id="287099"/>
    <lineage>
        <taxon>Bacteria</taxon>
        <taxon>Pseudomonadati</taxon>
        <taxon>Bacteroidota</taxon>
        <taxon>Flavobacteriia</taxon>
        <taxon>Flavobacteriales</taxon>
        <taxon>Flavobacteriaceae</taxon>
        <taxon>Salegentibacter</taxon>
    </lineage>
</organism>
<dbReference type="EMBL" id="FOVL01000001">
    <property type="protein sequence ID" value="SFN26660.1"/>
    <property type="molecule type" value="Genomic_DNA"/>
</dbReference>
<dbReference type="RefSeq" id="WP_093404603.1">
    <property type="nucleotide sequence ID" value="NZ_FOVL01000001.1"/>
</dbReference>
<proteinExistence type="predicted"/>
<dbReference type="Proteomes" id="UP000199153">
    <property type="component" value="Unassembled WGS sequence"/>
</dbReference>
<evidence type="ECO:0000313" key="3">
    <source>
        <dbReference type="Proteomes" id="UP000199153"/>
    </source>
</evidence>
<evidence type="ECO:0000259" key="1">
    <source>
        <dbReference type="Pfam" id="PF00149"/>
    </source>
</evidence>
<dbReference type="InterPro" id="IPR029052">
    <property type="entry name" value="Metallo-depent_PP-like"/>
</dbReference>
<name>A0A1I4XMW3_9FLAO</name>
<reference evidence="2 3" key="1">
    <citation type="submission" date="2016-10" db="EMBL/GenBank/DDBJ databases">
        <authorList>
            <person name="de Groot N.N."/>
        </authorList>
    </citation>
    <scope>NUCLEOTIDE SEQUENCE [LARGE SCALE GENOMIC DNA]</scope>
    <source>
        <strain evidence="2 3">DSM 17794</strain>
    </source>
</reference>
<gene>
    <name evidence="2" type="ORF">SAMN05660413_00141</name>
</gene>
<feature type="domain" description="Calcineurin-like phosphoesterase" evidence="1">
    <location>
        <begin position="1"/>
        <end position="174"/>
    </location>
</feature>
<evidence type="ECO:0000313" key="2">
    <source>
        <dbReference type="EMBL" id="SFN26660.1"/>
    </source>
</evidence>
<dbReference type="InterPro" id="IPR051693">
    <property type="entry name" value="UPF0046_metallophosphoest"/>
</dbReference>
<dbReference type="PANTHER" id="PTHR12905:SF0">
    <property type="entry name" value="CALCINEURIN-LIKE PHOSPHOESTERASE DOMAIN-CONTAINING PROTEIN"/>
    <property type="match status" value="1"/>
</dbReference>
<dbReference type="Gene3D" id="3.60.21.10">
    <property type="match status" value="1"/>
</dbReference>
<keyword evidence="3" id="KW-1185">Reference proteome</keyword>